<comment type="pathway">
    <text evidence="5">Cofactor biosynthesis; nicotinate biosynthesis; nicotinate from nicotinamide: step 1/1.</text>
</comment>
<feature type="domain" description="Isochorismatase-like" evidence="8">
    <location>
        <begin position="4"/>
        <end position="169"/>
    </location>
</feature>
<sequence length="185" mass="19694">MTRALIIVDVQPTFCEGGALPVTGGNAVAEAVAAYVDAHRDEYQLIVTTQDWHIDPGEHFSETPDFVDTWPPHGVAGTDEAELHPALANVHADVTVKKGQYKAAYSGFEGTTEDGKTLEEALRDAGITDVDVVGLAESHCVASTAVDAVHAGFPTRVLRELTAPVSEELGAVAREWMMTEGVLLV</sequence>
<dbReference type="GO" id="GO:0019363">
    <property type="term" value="P:pyridine nucleotide biosynthetic process"/>
    <property type="evidence" value="ECO:0007669"/>
    <property type="project" value="UniProtKB-KW"/>
</dbReference>
<dbReference type="PANTHER" id="PTHR11080">
    <property type="entry name" value="PYRAZINAMIDASE/NICOTINAMIDASE"/>
    <property type="match status" value="1"/>
</dbReference>
<dbReference type="Pfam" id="PF00857">
    <property type="entry name" value="Isochorismatase"/>
    <property type="match status" value="1"/>
</dbReference>
<evidence type="ECO:0000256" key="4">
    <source>
        <dbReference type="ARBA" id="ARBA00022801"/>
    </source>
</evidence>
<evidence type="ECO:0000313" key="9">
    <source>
        <dbReference type="EMBL" id="MBF0966720.1"/>
    </source>
</evidence>
<comment type="similarity">
    <text evidence="1">Belongs to the isochorismatase family.</text>
</comment>
<keyword evidence="4" id="KW-0378">Hydrolase</keyword>
<dbReference type="SUPFAM" id="SSF52499">
    <property type="entry name" value="Isochorismatase-like hydrolases"/>
    <property type="match status" value="1"/>
</dbReference>
<evidence type="ECO:0000256" key="7">
    <source>
        <dbReference type="ARBA" id="ARBA00043224"/>
    </source>
</evidence>
<organism evidence="9 10">
    <name type="scientific">Actinomyces bouchesdurhonensis</name>
    <dbReference type="NCBI Taxonomy" id="1852361"/>
    <lineage>
        <taxon>Bacteria</taxon>
        <taxon>Bacillati</taxon>
        <taxon>Actinomycetota</taxon>
        <taxon>Actinomycetes</taxon>
        <taxon>Actinomycetales</taxon>
        <taxon>Actinomycetaceae</taxon>
        <taxon>Actinomyces</taxon>
    </lineage>
</organism>
<keyword evidence="3" id="KW-0479">Metal-binding</keyword>
<name>A0A929RPI0_9ACTO</name>
<dbReference type="GO" id="GO:0008936">
    <property type="term" value="F:nicotinamidase activity"/>
    <property type="evidence" value="ECO:0007669"/>
    <property type="project" value="UniProtKB-EC"/>
</dbReference>
<dbReference type="PANTHER" id="PTHR11080:SF2">
    <property type="entry name" value="LD05707P"/>
    <property type="match status" value="1"/>
</dbReference>
<evidence type="ECO:0000256" key="1">
    <source>
        <dbReference type="ARBA" id="ARBA00006336"/>
    </source>
</evidence>
<dbReference type="InterPro" id="IPR000868">
    <property type="entry name" value="Isochorismatase-like_dom"/>
</dbReference>
<dbReference type="Gene3D" id="3.40.50.850">
    <property type="entry name" value="Isochorismatase-like"/>
    <property type="match status" value="1"/>
</dbReference>
<dbReference type="InterPro" id="IPR052347">
    <property type="entry name" value="Isochorismatase_Nicotinamidase"/>
</dbReference>
<protein>
    <recommendedName>
        <fullName evidence="6">nicotinamidase</fullName>
        <ecNumber evidence="6">3.5.1.19</ecNumber>
    </recommendedName>
    <alternativeName>
        <fullName evidence="7">Nicotinamide deamidase</fullName>
    </alternativeName>
</protein>
<accession>A0A929RPI0</accession>
<evidence type="ECO:0000313" key="10">
    <source>
        <dbReference type="Proteomes" id="UP000759246"/>
    </source>
</evidence>
<dbReference type="InterPro" id="IPR036380">
    <property type="entry name" value="Isochorismatase-like_sf"/>
</dbReference>
<evidence type="ECO:0000256" key="2">
    <source>
        <dbReference type="ARBA" id="ARBA00022642"/>
    </source>
</evidence>
<gene>
    <name evidence="9" type="ORF">HXK09_06130</name>
</gene>
<comment type="caution">
    <text evidence="9">The sequence shown here is derived from an EMBL/GenBank/DDBJ whole genome shotgun (WGS) entry which is preliminary data.</text>
</comment>
<dbReference type="EMBL" id="JABZGF010000182">
    <property type="protein sequence ID" value="MBF0966720.1"/>
    <property type="molecule type" value="Genomic_DNA"/>
</dbReference>
<keyword evidence="2" id="KW-0662">Pyridine nucleotide biosynthesis</keyword>
<dbReference type="EC" id="3.5.1.19" evidence="6"/>
<proteinExistence type="inferred from homology"/>
<dbReference type="AlphaFoldDB" id="A0A929RPI0"/>
<dbReference type="GO" id="GO:0046872">
    <property type="term" value="F:metal ion binding"/>
    <property type="evidence" value="ECO:0007669"/>
    <property type="project" value="UniProtKB-KW"/>
</dbReference>
<evidence type="ECO:0000256" key="5">
    <source>
        <dbReference type="ARBA" id="ARBA00037900"/>
    </source>
</evidence>
<evidence type="ECO:0000256" key="3">
    <source>
        <dbReference type="ARBA" id="ARBA00022723"/>
    </source>
</evidence>
<evidence type="ECO:0000256" key="6">
    <source>
        <dbReference type="ARBA" id="ARBA00039017"/>
    </source>
</evidence>
<reference evidence="9" key="1">
    <citation type="submission" date="2020-04" db="EMBL/GenBank/DDBJ databases">
        <title>Deep metagenomics examines the oral microbiome during advanced dental caries in children, revealing novel taxa and co-occurrences with host molecules.</title>
        <authorList>
            <person name="Baker J.L."/>
            <person name="Morton J.T."/>
            <person name="Dinis M."/>
            <person name="Alvarez R."/>
            <person name="Tran N.C."/>
            <person name="Knight R."/>
            <person name="Edlund A."/>
        </authorList>
    </citation>
    <scope>NUCLEOTIDE SEQUENCE</scope>
    <source>
        <strain evidence="9">JCVI_30_bin.13</strain>
    </source>
</reference>
<dbReference type="Proteomes" id="UP000759246">
    <property type="component" value="Unassembled WGS sequence"/>
</dbReference>
<evidence type="ECO:0000259" key="8">
    <source>
        <dbReference type="Pfam" id="PF00857"/>
    </source>
</evidence>